<feature type="chain" id="PRO_5013244580" evidence="2">
    <location>
        <begin position="22"/>
        <end position="897"/>
    </location>
</feature>
<dbReference type="SUPFAM" id="SSF53474">
    <property type="entry name" value="alpha/beta-Hydrolases"/>
    <property type="match status" value="1"/>
</dbReference>
<evidence type="ECO:0000313" key="4">
    <source>
        <dbReference type="EMBL" id="OJD31938.1"/>
    </source>
</evidence>
<reference evidence="4 5" key="1">
    <citation type="submission" date="2016-10" db="EMBL/GenBank/DDBJ databases">
        <title>Proteomics and genomics reveal pathogen-plant mechanisms compatible with a hemibiotrophic lifestyle of Diplodia corticola.</title>
        <authorList>
            <person name="Fernandes I."/>
            <person name="De Jonge R."/>
            <person name="Van De Peer Y."/>
            <person name="Devreese B."/>
            <person name="Alves A."/>
            <person name="Esteves A.C."/>
        </authorList>
    </citation>
    <scope>NUCLEOTIDE SEQUENCE [LARGE SCALE GENOMIC DNA]</scope>
    <source>
        <strain evidence="4 5">CBS 112549</strain>
    </source>
</reference>
<evidence type="ECO:0000313" key="5">
    <source>
        <dbReference type="Proteomes" id="UP000183809"/>
    </source>
</evidence>
<dbReference type="Gene3D" id="3.40.50.1820">
    <property type="entry name" value="alpha/beta hydrolase"/>
    <property type="match status" value="1"/>
</dbReference>
<dbReference type="PROSITE" id="PS51257">
    <property type="entry name" value="PROKAR_LIPOPROTEIN"/>
    <property type="match status" value="1"/>
</dbReference>
<proteinExistence type="predicted"/>
<dbReference type="GO" id="GO:0006508">
    <property type="term" value="P:proteolysis"/>
    <property type="evidence" value="ECO:0007669"/>
    <property type="project" value="InterPro"/>
</dbReference>
<dbReference type="Pfam" id="PF00326">
    <property type="entry name" value="Peptidase_S9"/>
    <property type="match status" value="1"/>
</dbReference>
<dbReference type="InterPro" id="IPR001375">
    <property type="entry name" value="Peptidase_S9_cat"/>
</dbReference>
<feature type="domain" description="Peptidase S9 prolyl oligopeptidase catalytic" evidence="3">
    <location>
        <begin position="445"/>
        <end position="580"/>
    </location>
</feature>
<dbReference type="STRING" id="236234.A0A1J9QVC0"/>
<dbReference type="RefSeq" id="XP_020128198.1">
    <property type="nucleotide sequence ID" value="XM_020276038.1"/>
</dbReference>
<dbReference type="InterPro" id="IPR029058">
    <property type="entry name" value="AB_hydrolase_fold"/>
</dbReference>
<sequence>MARSLLAAYYAAISLACAVRATRVMESFMVPLRNVFAKSISWDAPAVEFSPLWQVLGPFQIGTREGPWGADPLEYFGGFRALEFNESATFKSSLPANASARWSTLDATNVESNEAGANASLALAFSNVDWQFLQAVYGWSALQYQSWARGEIIVNGDAIQTVVLYTDWILEFWVDGKLYFGGDFYSYRKAPPVLHLSPGTHRLDLRMWRDVRSFGGITEGDPQITADIALQICKGSLEVTQERIKIPDVIDGRFSSEYGSVAVRNTGLDTVRILGVRPQNSSDWEVAPDNISQLEVVSGQTRPISFRLALKDPTISELRLEILYTYDGAESNLSAPGVQPVVKKSTYDPHKFTFKHPGGIVSYAMLRPPAKNATCGLQGSAPVLLGLHGAGLEADVDGVARAFDPLPDLCAWVLFPTGVTPWSADDWHAWGFPDVEAAVAAIPEWIKHNAWNGTTVDTDRWLVSGHSNGGQGTWYAITHRPDKIIAAVPISGYSSIERYVPYEFWSPTIDPGRQSVLRSALNTYRHESLFENCESIPILQSHGGADTNVPTFHSRLMNFLLSLRGSNAGYYEIPGSEHFFDGIMTTEPLRTFYRTHIPNGLAVTKSLKKFTIVVGTPGDMGSKGGITVTQLETPGRYGRMEVSIDPRDEETCIYSIQTKNILSFSISPHECQSATVIVRRQNMASSATTLAVDSGSTLTWTNDIWMQTDSDLQTARRGKQLGAIDAILRSNGTFSIAGYGVGTDELALQISRNLYTYFSADSTISGSAGPGNSITVAVGTELPARQDDQFPIQVTDSGLLLVRAPSGEEYLFGEEEDVAAIYLRPGTTGQESLELVVWGGTARTAAIAARLVPTLTGVSQPDFVVLAGSSSWKGAEGAVAMGFFDERWNIASTSFFA</sequence>
<evidence type="ECO:0000256" key="2">
    <source>
        <dbReference type="SAM" id="SignalP"/>
    </source>
</evidence>
<feature type="signal peptide" evidence="2">
    <location>
        <begin position="1"/>
        <end position="21"/>
    </location>
</feature>
<name>A0A1J9QVC0_9PEZI</name>
<protein>
    <submittedName>
        <fullName evidence="4">Alpha beta protein</fullName>
    </submittedName>
</protein>
<dbReference type="EMBL" id="MNUE01000043">
    <property type="protein sequence ID" value="OJD31938.1"/>
    <property type="molecule type" value="Genomic_DNA"/>
</dbReference>
<accession>A0A1J9QVC0</accession>
<dbReference type="GO" id="GO:0008236">
    <property type="term" value="F:serine-type peptidase activity"/>
    <property type="evidence" value="ECO:0007669"/>
    <property type="project" value="InterPro"/>
</dbReference>
<keyword evidence="1 2" id="KW-0732">Signal</keyword>
<dbReference type="Proteomes" id="UP000183809">
    <property type="component" value="Unassembled WGS sequence"/>
</dbReference>
<dbReference type="PANTHER" id="PTHR43037">
    <property type="entry name" value="UNNAMED PRODUCT-RELATED"/>
    <property type="match status" value="1"/>
</dbReference>
<evidence type="ECO:0000259" key="3">
    <source>
        <dbReference type="Pfam" id="PF00326"/>
    </source>
</evidence>
<gene>
    <name evidence="4" type="ORF">BKCO1_4300079</name>
</gene>
<comment type="caution">
    <text evidence="4">The sequence shown here is derived from an EMBL/GenBank/DDBJ whole genome shotgun (WGS) entry which is preliminary data.</text>
</comment>
<dbReference type="OrthoDB" id="449091at2759"/>
<dbReference type="AlphaFoldDB" id="A0A1J9QVC0"/>
<dbReference type="GeneID" id="31016299"/>
<keyword evidence="5" id="KW-1185">Reference proteome</keyword>
<organism evidence="4 5">
    <name type="scientific">Diplodia corticola</name>
    <dbReference type="NCBI Taxonomy" id="236234"/>
    <lineage>
        <taxon>Eukaryota</taxon>
        <taxon>Fungi</taxon>
        <taxon>Dikarya</taxon>
        <taxon>Ascomycota</taxon>
        <taxon>Pezizomycotina</taxon>
        <taxon>Dothideomycetes</taxon>
        <taxon>Dothideomycetes incertae sedis</taxon>
        <taxon>Botryosphaeriales</taxon>
        <taxon>Botryosphaeriaceae</taxon>
        <taxon>Diplodia</taxon>
    </lineage>
</organism>
<evidence type="ECO:0000256" key="1">
    <source>
        <dbReference type="ARBA" id="ARBA00022729"/>
    </source>
</evidence>
<dbReference type="InterPro" id="IPR050955">
    <property type="entry name" value="Plant_Biomass_Hydrol_Est"/>
</dbReference>
<dbReference type="PANTHER" id="PTHR43037:SF4">
    <property type="entry name" value="PEPTIDASE S9 PROLYL OLIGOPEPTIDASE CATALYTIC DOMAIN-CONTAINING PROTEIN"/>
    <property type="match status" value="1"/>
</dbReference>